<keyword evidence="2" id="KW-1185">Reference proteome</keyword>
<evidence type="ECO:0000313" key="1">
    <source>
        <dbReference type="EMBL" id="SDU14524.1"/>
    </source>
</evidence>
<protein>
    <submittedName>
        <fullName evidence="1">Thermostable hemolysin</fullName>
    </submittedName>
</protein>
<evidence type="ECO:0000313" key="2">
    <source>
        <dbReference type="Proteomes" id="UP000243232"/>
    </source>
</evidence>
<gene>
    <name evidence="1" type="ORF">SAMN05216296_2038</name>
</gene>
<proteinExistence type="predicted"/>
<sequence>MSMKQLWLQQTETLARIGREPELALHMVKQNSGQKCRMLVENFIRERFFERYGAHIQHFMPCLLALVDSAGILRGAVGLRSAASGPLFLERYLVQPIEQLIGQQQAQCNVRVLDRNEIVEVGNLGTLAPGSARLLIVALTDLLVAQGFRWISFTGTPLLINSFQRLGLNPLAVGEARGECMGGELSDWGSYYVTNPQVMVGDIMGGHQCLLRSGLYQRLGFEGLYTVDGMSHVACA</sequence>
<organism evidence="1 2">
    <name type="scientific">Pseudomonas pohangensis</name>
    <dbReference type="NCBI Taxonomy" id="364197"/>
    <lineage>
        <taxon>Bacteria</taxon>
        <taxon>Pseudomonadati</taxon>
        <taxon>Pseudomonadota</taxon>
        <taxon>Gammaproteobacteria</taxon>
        <taxon>Pseudomonadales</taxon>
        <taxon>Pseudomonadaceae</taxon>
        <taxon>Pseudomonas</taxon>
    </lineage>
</organism>
<dbReference type="AlphaFoldDB" id="A0A1H2G4P0"/>
<dbReference type="Proteomes" id="UP000243232">
    <property type="component" value="Chromosome I"/>
</dbReference>
<dbReference type="Pfam" id="PF12261">
    <property type="entry name" value="T_hemolysin"/>
    <property type="match status" value="1"/>
</dbReference>
<name>A0A1H2G4P0_9PSED</name>
<dbReference type="STRING" id="364197.SAMN05216296_2038"/>
<accession>A0A1H2G4P0</accession>
<dbReference type="InterPro" id="IPR022050">
    <property type="entry name" value="T_hemolysin"/>
</dbReference>
<dbReference type="EMBL" id="LT629785">
    <property type="protein sequence ID" value="SDU14524.1"/>
    <property type="molecule type" value="Genomic_DNA"/>
</dbReference>
<reference evidence="2" key="1">
    <citation type="submission" date="2016-10" db="EMBL/GenBank/DDBJ databases">
        <authorList>
            <person name="Varghese N."/>
            <person name="Submissions S."/>
        </authorList>
    </citation>
    <scope>NUCLEOTIDE SEQUENCE [LARGE SCALE GENOMIC DNA]</scope>
    <source>
        <strain evidence="2">DSM 17875</strain>
    </source>
</reference>